<name>A0ABU3SE97_9HYPH</name>
<organism evidence="2 3">
    <name type="scientific">Bosea rubneri</name>
    <dbReference type="NCBI Taxonomy" id="3075434"/>
    <lineage>
        <taxon>Bacteria</taxon>
        <taxon>Pseudomonadati</taxon>
        <taxon>Pseudomonadota</taxon>
        <taxon>Alphaproteobacteria</taxon>
        <taxon>Hyphomicrobiales</taxon>
        <taxon>Boseaceae</taxon>
        <taxon>Bosea</taxon>
    </lineage>
</organism>
<feature type="signal peptide" evidence="1">
    <location>
        <begin position="1"/>
        <end position="29"/>
    </location>
</feature>
<gene>
    <name evidence="2" type="ORF">RKE40_24730</name>
</gene>
<accession>A0ABU3SE97</accession>
<keyword evidence="3" id="KW-1185">Reference proteome</keyword>
<sequence>MTSRIVTAMAALVLGAMICPCIGSQPAQACNKTAGCAMDTLEESHDMMRDGRMSEAMAAGRANVEAFRRLREAEEGMATLPARRTVAAPR</sequence>
<reference evidence="2 3" key="1">
    <citation type="submission" date="2023-09" db="EMBL/GenBank/DDBJ databases">
        <title>Whole genome shotgun sequencing (WGS) of Bosea sp. ZW T0_25, isolated from stored onions (Allium cepa).</title>
        <authorList>
            <person name="Stoll D.A."/>
            <person name="Huch M."/>
        </authorList>
    </citation>
    <scope>NUCLEOTIDE SEQUENCE [LARGE SCALE GENOMIC DNA]</scope>
    <source>
        <strain evidence="2 3">ZW T0_25</strain>
    </source>
</reference>
<dbReference type="RefSeq" id="WP_316020855.1">
    <property type="nucleotide sequence ID" value="NZ_JAWDID010000059.1"/>
</dbReference>
<protein>
    <recommendedName>
        <fullName evidence="4">Lipoprotein</fullName>
    </recommendedName>
</protein>
<evidence type="ECO:0000313" key="2">
    <source>
        <dbReference type="EMBL" id="MDU0343115.1"/>
    </source>
</evidence>
<keyword evidence="1" id="KW-0732">Signal</keyword>
<evidence type="ECO:0008006" key="4">
    <source>
        <dbReference type="Google" id="ProtNLM"/>
    </source>
</evidence>
<evidence type="ECO:0000313" key="3">
    <source>
        <dbReference type="Proteomes" id="UP001254257"/>
    </source>
</evidence>
<dbReference type="Proteomes" id="UP001254257">
    <property type="component" value="Unassembled WGS sequence"/>
</dbReference>
<comment type="caution">
    <text evidence="2">The sequence shown here is derived from an EMBL/GenBank/DDBJ whole genome shotgun (WGS) entry which is preliminary data.</text>
</comment>
<feature type="chain" id="PRO_5045135793" description="Lipoprotein" evidence="1">
    <location>
        <begin position="30"/>
        <end position="90"/>
    </location>
</feature>
<proteinExistence type="predicted"/>
<evidence type="ECO:0000256" key="1">
    <source>
        <dbReference type="SAM" id="SignalP"/>
    </source>
</evidence>
<dbReference type="EMBL" id="JAWDID010000059">
    <property type="protein sequence ID" value="MDU0343115.1"/>
    <property type="molecule type" value="Genomic_DNA"/>
</dbReference>